<feature type="compositionally biased region" description="Basic and acidic residues" evidence="2">
    <location>
        <begin position="574"/>
        <end position="590"/>
    </location>
</feature>
<sequence length="597" mass="68282">MKIITSRVETLQRMNEDLRIALAVARANMSQLEMENQSLSGKVACAVRDAQNEVEWRDFMIAQMKKRYLKLKSQRRGEDGTDSFGVQDDKLFCKDENVSYENDEREDVNREDVNRENADQENADQENENQENENHDEDHGGHAQNEDNAQELVAPVINCDTAQLCDKAADSSLGVANQVCNQPLSSTISTASLPIEMPEPICTRCLWHRACRSHNGPGSLESTTRLNDQEYYGTRSQVCAVPVDVQLGLMRAALELAQEALWYYLRKHWPHIQRRLYPESPKEVKFGRDELADSLGQYYTKKSTLAFCNTLCICSSVTNSMADLRNATYHFRSIPTSWVDSHMQSAQAMAIEVLDEARATKVRQLRDDLQAESTKAFELMRGLVFTAELNEASWEIPWPLHIESDLRYPRGYPGPRDQNDAVRECAARLWKERQGGVYDRDYPERKAEAAKFMKAPTFHHDDSERLDVATSSGFDASYHAIRPLRVSLCFARSLPPSKLERRPSFWALPHSIREQGEDRPWVCDFTKPEPEAELGPEEVLEAELKEEWSEEWDRRCFEEAEGLDESADLEAEFHEKQEESALEEAVKLDEDGGMVGW</sequence>
<dbReference type="RefSeq" id="XP_064655659.1">
    <property type="nucleotide sequence ID" value="XM_064806333.1"/>
</dbReference>
<dbReference type="Proteomes" id="UP001337655">
    <property type="component" value="Unassembled WGS sequence"/>
</dbReference>
<feature type="compositionally biased region" description="Acidic residues" evidence="2">
    <location>
        <begin position="119"/>
        <end position="131"/>
    </location>
</feature>
<organism evidence="3 4">
    <name type="scientific">Saxophila tyrrhenica</name>
    <dbReference type="NCBI Taxonomy" id="1690608"/>
    <lineage>
        <taxon>Eukaryota</taxon>
        <taxon>Fungi</taxon>
        <taxon>Dikarya</taxon>
        <taxon>Ascomycota</taxon>
        <taxon>Pezizomycotina</taxon>
        <taxon>Dothideomycetes</taxon>
        <taxon>Dothideomycetidae</taxon>
        <taxon>Mycosphaerellales</taxon>
        <taxon>Extremaceae</taxon>
        <taxon>Saxophila</taxon>
    </lineage>
</organism>
<accession>A0AAV9NZS4</accession>
<dbReference type="EMBL" id="JAVRRT010000016">
    <property type="protein sequence ID" value="KAK5165575.1"/>
    <property type="molecule type" value="Genomic_DNA"/>
</dbReference>
<feature type="coiled-coil region" evidence="1">
    <location>
        <begin position="8"/>
        <end position="42"/>
    </location>
</feature>
<keyword evidence="1" id="KW-0175">Coiled coil</keyword>
<evidence type="ECO:0000313" key="3">
    <source>
        <dbReference type="EMBL" id="KAK5165575.1"/>
    </source>
</evidence>
<proteinExistence type="predicted"/>
<evidence type="ECO:0000313" key="4">
    <source>
        <dbReference type="Proteomes" id="UP001337655"/>
    </source>
</evidence>
<evidence type="ECO:0000256" key="1">
    <source>
        <dbReference type="SAM" id="Coils"/>
    </source>
</evidence>
<feature type="compositionally biased region" description="Basic and acidic residues" evidence="2">
    <location>
        <begin position="132"/>
        <end position="144"/>
    </location>
</feature>
<dbReference type="AlphaFoldDB" id="A0AAV9NZS4"/>
<name>A0AAV9NZS4_9PEZI</name>
<feature type="region of interest" description="Disordered" evidence="2">
    <location>
        <begin position="95"/>
        <end position="144"/>
    </location>
</feature>
<feature type="compositionally biased region" description="Basic and acidic residues" evidence="2">
    <location>
        <begin position="107"/>
        <end position="118"/>
    </location>
</feature>
<protein>
    <submittedName>
        <fullName evidence="3">Uncharacterized protein</fullName>
    </submittedName>
</protein>
<reference evidence="3 4" key="1">
    <citation type="submission" date="2023-08" db="EMBL/GenBank/DDBJ databases">
        <title>Black Yeasts Isolated from many extreme environments.</title>
        <authorList>
            <person name="Coleine C."/>
            <person name="Stajich J.E."/>
            <person name="Selbmann L."/>
        </authorList>
    </citation>
    <scope>NUCLEOTIDE SEQUENCE [LARGE SCALE GENOMIC DNA]</scope>
    <source>
        <strain evidence="3 4">CCFEE 5935</strain>
    </source>
</reference>
<gene>
    <name evidence="3" type="ORF">LTR77_009104</name>
</gene>
<dbReference type="GeneID" id="89930436"/>
<keyword evidence="4" id="KW-1185">Reference proteome</keyword>
<feature type="region of interest" description="Disordered" evidence="2">
    <location>
        <begin position="574"/>
        <end position="597"/>
    </location>
</feature>
<comment type="caution">
    <text evidence="3">The sequence shown here is derived from an EMBL/GenBank/DDBJ whole genome shotgun (WGS) entry which is preliminary data.</text>
</comment>
<evidence type="ECO:0000256" key="2">
    <source>
        <dbReference type="SAM" id="MobiDB-lite"/>
    </source>
</evidence>